<proteinExistence type="predicted"/>
<keyword evidence="2" id="KW-1185">Reference proteome</keyword>
<dbReference type="Proteomes" id="UP001138894">
    <property type="component" value="Unassembled WGS sequence"/>
</dbReference>
<accession>A0A9X1F9M8</accession>
<dbReference type="AlphaFoldDB" id="A0A9X1F9M8"/>
<dbReference type="InterPro" id="IPR026341">
    <property type="entry name" value="T9SS_type_B"/>
</dbReference>
<dbReference type="EMBL" id="JAGSPD010000003">
    <property type="protein sequence ID" value="MBV7268505.1"/>
    <property type="molecule type" value="Genomic_DNA"/>
</dbReference>
<gene>
    <name evidence="1" type="ORF">KCG49_04760</name>
</gene>
<protein>
    <submittedName>
        <fullName evidence="1">Gliding motility-associated C-terminal domain-containing protein</fullName>
    </submittedName>
</protein>
<dbReference type="NCBIfam" id="TIGR04131">
    <property type="entry name" value="Bac_Flav_CTERM"/>
    <property type="match status" value="1"/>
</dbReference>
<reference evidence="1" key="1">
    <citation type="submission" date="2021-04" db="EMBL/GenBank/DDBJ databases">
        <authorList>
            <person name="Pira H."/>
            <person name="Risdian C."/>
            <person name="Wink J."/>
        </authorList>
    </citation>
    <scope>NUCLEOTIDE SEQUENCE</scope>
    <source>
        <strain evidence="1">WHY3</strain>
    </source>
</reference>
<name>A0A9X1F9M8_9FLAO</name>
<dbReference type="Pfam" id="PF13585">
    <property type="entry name" value="CHU_C"/>
    <property type="match status" value="1"/>
</dbReference>
<comment type="caution">
    <text evidence="1">The sequence shown here is derived from an EMBL/GenBank/DDBJ whole genome shotgun (WGS) entry which is preliminary data.</text>
</comment>
<evidence type="ECO:0000313" key="1">
    <source>
        <dbReference type="EMBL" id="MBV7268505.1"/>
    </source>
</evidence>
<evidence type="ECO:0000313" key="2">
    <source>
        <dbReference type="Proteomes" id="UP001138894"/>
    </source>
</evidence>
<sequence>MFGITIPAQAQDISLFQQFNGRYDYTAIGNTLNPDENNIAEPEFCNILESSEATLSLDSNYQIIKAYLYWAGSGSGDPEVSLNGTPIVSQATYSVFYNDFLYGQLEYFSNYADITQLIIDQDNGVYEFSNMDISSDLLTYPGFCERKTNFGGWCIYIIYEDSSLPLNQINLYQGLEIINANVQELEITLDNVNVIDNENAKIGFLAWEGDNNLNYGESLSINGNIISNPPLNLPDNAFNGTNTFTNSNTFYNADLDVYDIENNINVGDSSVSIKLTTGGINENGTFSADLIIINNIITVLNSQLPDATINIDDYIVNCGDSNVELFYTVNNFNSTAPLPANTPIAFYLDGLLLGQSQTINVIPIGESESSSISVTIPEGSDSSLIIIAIVDDDGITGGTITETNEVNNVNLADIELLVIPDIVTLQFLIDCNEGFETSTYNLFEALTDISYTEDNISFFLSLEDLETVSNAILIPSNYNNITNPETIYVRLESPPCYEIFQFDLTIENCPPYIPDGFSPNDDTHNDWFNIQGLYNIFTEHELQVYNRYGDIIFEGNNDKPWYGKINRGLNNHGNTVPVGTYYYILNLNDPNYRPMVGWVYVNY</sequence>
<organism evidence="1 2">
    <name type="scientific">Winogradskyella luteola</name>
    <dbReference type="NCBI Taxonomy" id="2828330"/>
    <lineage>
        <taxon>Bacteria</taxon>
        <taxon>Pseudomonadati</taxon>
        <taxon>Bacteroidota</taxon>
        <taxon>Flavobacteriia</taxon>
        <taxon>Flavobacteriales</taxon>
        <taxon>Flavobacteriaceae</taxon>
        <taxon>Winogradskyella</taxon>
    </lineage>
</organism>